<keyword evidence="2" id="KW-1185">Reference proteome</keyword>
<proteinExistence type="predicted"/>
<comment type="caution">
    <text evidence="1">The sequence shown here is derived from an EMBL/GenBank/DDBJ whole genome shotgun (WGS) entry which is preliminary data.</text>
</comment>
<gene>
    <name evidence="1" type="ORF">IWW38_001152</name>
</gene>
<organism evidence="1 2">
    <name type="scientific">Coemansia aciculifera</name>
    <dbReference type="NCBI Taxonomy" id="417176"/>
    <lineage>
        <taxon>Eukaryota</taxon>
        <taxon>Fungi</taxon>
        <taxon>Fungi incertae sedis</taxon>
        <taxon>Zoopagomycota</taxon>
        <taxon>Kickxellomycotina</taxon>
        <taxon>Kickxellomycetes</taxon>
        <taxon>Kickxellales</taxon>
        <taxon>Kickxellaceae</taxon>
        <taxon>Coemansia</taxon>
    </lineage>
</organism>
<dbReference type="Proteomes" id="UP001139981">
    <property type="component" value="Unassembled WGS sequence"/>
</dbReference>
<sequence>MLTTNTAFQPLMPEEDTAAKQPTAKQQYAVGLLMVRRLHRIFAVLLASQTPRYIGLGCGGLLAGKLASEIVFYYAGRLPSEFYKVLGDKDLAAFFPLLLRCMVVVAAAGTFRAALDYAAAALGVMMRSALATHTHKRYISANVFYNTVSRGAVDNLDQRITQDVERLSSSIATVLPELLVAPFMIAYYTVRCWSMAGPLGPLSIYAYFVIGALSTRAIMPPIIRNVYHQEREEGNLRFQEVRIAEFAESIAFFAGEDRERIATDEALARVIGVQHTLLRRRFWLGLITQVFSYLGATVSYVIIAVPIFMGKYKDKSGSDLSSIISMNAFVSMYLIYTFSVVIEQTKKMADIAGYTARIVQMWEEIDRIESTEEDNEAVNDDDDTRIVAEDVTVCTPSGKQQLVSALNVEVVAGRSLIITGPNGIGKTSVLRTLCGLWRPASGRVRVPRRAVCFLPQTAYIVSGSLREQLSYPGQQWGDDSGSVRVCGDADLAQLLSAVGLAQLVSRISSATGAAAADHLAYDRPYSVRFWLKVLSPGEQQKISIARVLFWRPRFAVLDECTSALDSAAEASVYQALVDAGITLVSVSHRQSLLKYHKMRLDLLPQGQYSLTPIASTL</sequence>
<evidence type="ECO:0000313" key="1">
    <source>
        <dbReference type="EMBL" id="KAJ2898998.1"/>
    </source>
</evidence>
<evidence type="ECO:0000313" key="2">
    <source>
        <dbReference type="Proteomes" id="UP001139981"/>
    </source>
</evidence>
<name>A0ACC1M6Q7_9FUNG</name>
<accession>A0ACC1M6Q7</accession>
<protein>
    <submittedName>
        <fullName evidence="1">Uncharacterized protein</fullName>
    </submittedName>
</protein>
<dbReference type="EMBL" id="JANBVB010000040">
    <property type="protein sequence ID" value="KAJ2898998.1"/>
    <property type="molecule type" value="Genomic_DNA"/>
</dbReference>
<reference evidence="1" key="1">
    <citation type="submission" date="2022-07" db="EMBL/GenBank/DDBJ databases">
        <title>Phylogenomic reconstructions and comparative analyses of Kickxellomycotina fungi.</title>
        <authorList>
            <person name="Reynolds N.K."/>
            <person name="Stajich J.E."/>
            <person name="Barry K."/>
            <person name="Grigoriev I.V."/>
            <person name="Crous P."/>
            <person name="Smith M.E."/>
        </authorList>
    </citation>
    <scope>NUCLEOTIDE SEQUENCE</scope>
    <source>
        <strain evidence="1">CBS 190363</strain>
    </source>
</reference>